<comment type="similarity">
    <text evidence="2 6">Belongs to the bacterial solute-binding protein 3 family.</text>
</comment>
<dbReference type="InterPro" id="IPR005768">
    <property type="entry name" value="Lys_Arg_Orn-bd"/>
</dbReference>
<dbReference type="GO" id="GO:0030288">
    <property type="term" value="C:outer membrane-bounded periplasmic space"/>
    <property type="evidence" value="ECO:0007669"/>
    <property type="project" value="InterPro"/>
</dbReference>
<dbReference type="InterPro" id="IPR018313">
    <property type="entry name" value="SBP_3_CS"/>
</dbReference>
<evidence type="ECO:0000259" key="9">
    <source>
        <dbReference type="SMART" id="SM00079"/>
    </source>
</evidence>
<dbReference type="PANTHER" id="PTHR35936:SF17">
    <property type="entry name" value="ARGININE-BINDING EXTRACELLULAR PROTEIN ARTP"/>
    <property type="match status" value="1"/>
</dbReference>
<feature type="domain" description="Ionotropic glutamate receptor C-terminal" evidence="9">
    <location>
        <begin position="25"/>
        <end position="258"/>
    </location>
</feature>
<dbReference type="NCBIfam" id="TIGR01096">
    <property type="entry name" value="3A0103s03R"/>
    <property type="match status" value="1"/>
</dbReference>
<dbReference type="PANTHER" id="PTHR35936">
    <property type="entry name" value="MEMBRANE-BOUND LYTIC MUREIN TRANSGLYCOSYLASE F"/>
    <property type="match status" value="1"/>
</dbReference>
<evidence type="ECO:0000256" key="5">
    <source>
        <dbReference type="ARBA" id="ARBA00022764"/>
    </source>
</evidence>
<keyword evidence="5" id="KW-0574">Periplasm</keyword>
<organism evidence="10 11">
    <name type="scientific">Candidatus Accumulibacter vicinus</name>
    <dbReference type="NCBI Taxonomy" id="2954382"/>
    <lineage>
        <taxon>Bacteria</taxon>
        <taxon>Pseudomonadati</taxon>
        <taxon>Pseudomonadota</taxon>
        <taxon>Betaproteobacteria</taxon>
        <taxon>Candidatus Accumulibacter</taxon>
    </lineage>
</organism>
<dbReference type="InterPro" id="IPR001320">
    <property type="entry name" value="Iontro_rcpt_C"/>
</dbReference>
<gene>
    <name evidence="10" type="primary">argT</name>
    <name evidence="10" type="ORF">CAPSK01_001848</name>
</gene>
<dbReference type="CDD" id="cd13703">
    <property type="entry name" value="PBP2_HisJ_LAO"/>
    <property type="match status" value="1"/>
</dbReference>
<sequence>MKKMLLLSALLALSAAGVSAKDWTEIRMASEGAYPPFNEIGANGALKGFDIDIGNALCAEMKAKCTWVKQEWDGMIPALMARKFDAIVASMSITEERKAKVDFTNKYYASPVVLIAKNGLPLRPELASLKGKKVAVQRGTVSDNFATKYWDGKGVEVVRYGKQDEAYLDLKSGRVDAIFADYWEAYGGFLTKPEGAGYSVLGEQLYGKNAEERAVIGEGIGIAVRKKDQDLKAQLNKALAAVRANGKYEEIRKKYFTMDIYGN</sequence>
<dbReference type="InterPro" id="IPR001638">
    <property type="entry name" value="Solute-binding_3/MltF_N"/>
</dbReference>
<dbReference type="SUPFAM" id="SSF53850">
    <property type="entry name" value="Periplasmic binding protein-like II"/>
    <property type="match status" value="1"/>
</dbReference>
<evidence type="ECO:0000256" key="4">
    <source>
        <dbReference type="ARBA" id="ARBA00022729"/>
    </source>
</evidence>
<evidence type="ECO:0000256" key="6">
    <source>
        <dbReference type="RuleBase" id="RU003744"/>
    </source>
</evidence>
<evidence type="ECO:0000313" key="10">
    <source>
        <dbReference type="EMBL" id="KFB68453.1"/>
    </source>
</evidence>
<evidence type="ECO:0000256" key="2">
    <source>
        <dbReference type="ARBA" id="ARBA00010333"/>
    </source>
</evidence>
<evidence type="ECO:0000259" key="8">
    <source>
        <dbReference type="SMART" id="SM00062"/>
    </source>
</evidence>
<evidence type="ECO:0000256" key="1">
    <source>
        <dbReference type="ARBA" id="ARBA00004418"/>
    </source>
</evidence>
<dbReference type="SMART" id="SM00079">
    <property type="entry name" value="PBPe"/>
    <property type="match status" value="1"/>
</dbReference>
<accession>A0A084Y159</accession>
<dbReference type="EMBL" id="JDSS02000020">
    <property type="protein sequence ID" value="KFB68453.1"/>
    <property type="molecule type" value="Genomic_DNA"/>
</dbReference>
<dbReference type="AlphaFoldDB" id="A0A084Y159"/>
<comment type="subcellular location">
    <subcellularLocation>
        <location evidence="1">Periplasm</location>
    </subcellularLocation>
</comment>
<proteinExistence type="inferred from homology"/>
<feature type="chain" id="PRO_5001785428" evidence="7">
    <location>
        <begin position="21"/>
        <end position="263"/>
    </location>
</feature>
<evidence type="ECO:0000256" key="3">
    <source>
        <dbReference type="ARBA" id="ARBA00022448"/>
    </source>
</evidence>
<dbReference type="GO" id="GO:0015276">
    <property type="term" value="F:ligand-gated monoatomic ion channel activity"/>
    <property type="evidence" value="ECO:0007669"/>
    <property type="project" value="InterPro"/>
</dbReference>
<dbReference type="Proteomes" id="UP000019812">
    <property type="component" value="Unassembled WGS sequence"/>
</dbReference>
<comment type="caution">
    <text evidence="10">The sequence shown here is derived from an EMBL/GenBank/DDBJ whole genome shotgun (WGS) entry which is preliminary data.</text>
</comment>
<feature type="domain" description="Solute-binding protein family 3/N-terminal" evidence="8">
    <location>
        <begin position="25"/>
        <end position="259"/>
    </location>
</feature>
<dbReference type="Pfam" id="PF00497">
    <property type="entry name" value="SBP_bac_3"/>
    <property type="match status" value="1"/>
</dbReference>
<feature type="signal peptide" evidence="7">
    <location>
        <begin position="1"/>
        <end position="20"/>
    </location>
</feature>
<dbReference type="GO" id="GO:0016020">
    <property type="term" value="C:membrane"/>
    <property type="evidence" value="ECO:0007669"/>
    <property type="project" value="InterPro"/>
</dbReference>
<dbReference type="PROSITE" id="PS01039">
    <property type="entry name" value="SBP_BACTERIAL_3"/>
    <property type="match status" value="1"/>
</dbReference>
<protein>
    <submittedName>
        <fullName evidence="10">Lysine-arginine-ornithine-binding periplasmic protein</fullName>
    </submittedName>
</protein>
<dbReference type="Gene3D" id="3.40.190.10">
    <property type="entry name" value="Periplasmic binding protein-like II"/>
    <property type="match status" value="2"/>
</dbReference>
<evidence type="ECO:0000256" key="7">
    <source>
        <dbReference type="SAM" id="SignalP"/>
    </source>
</evidence>
<dbReference type="STRING" id="1457154.CAPSK01_001848"/>
<keyword evidence="4 7" id="KW-0732">Signal</keyword>
<dbReference type="RefSeq" id="WP_034925115.1">
    <property type="nucleotide sequence ID" value="NZ_JDSS02000020.1"/>
</dbReference>
<name>A0A084Y159_9PROT</name>
<dbReference type="SMART" id="SM00062">
    <property type="entry name" value="PBPb"/>
    <property type="match status" value="1"/>
</dbReference>
<evidence type="ECO:0000313" key="11">
    <source>
        <dbReference type="Proteomes" id="UP000019812"/>
    </source>
</evidence>
<reference evidence="10 11" key="1">
    <citation type="submission" date="2014-07" db="EMBL/GenBank/DDBJ databases">
        <title>Expanding our view of genomic diversity in Candidatus Accumulibacter clades.</title>
        <authorList>
            <person name="Skennerton C.T."/>
            <person name="Barr J.J."/>
            <person name="Slater F.R."/>
            <person name="Bond P.L."/>
            <person name="Tyson G.W."/>
        </authorList>
    </citation>
    <scope>NUCLEOTIDE SEQUENCE [LARGE SCALE GENOMIC DNA]</scope>
    <source>
        <strain evidence="11">SK-01</strain>
    </source>
</reference>
<keyword evidence="3" id="KW-0813">Transport</keyword>